<evidence type="ECO:0000256" key="1">
    <source>
        <dbReference type="SAM" id="Phobius"/>
    </source>
</evidence>
<comment type="caution">
    <text evidence="2">The sequence shown here is derived from an EMBL/GenBank/DDBJ whole genome shotgun (WGS) entry which is preliminary data.</text>
</comment>
<proteinExistence type="predicted"/>
<gene>
    <name evidence="2" type="ORF">J2Z40_003386</name>
</gene>
<keyword evidence="1" id="KW-1133">Transmembrane helix</keyword>
<keyword evidence="3" id="KW-1185">Reference proteome</keyword>
<dbReference type="EMBL" id="JAGIKZ010000027">
    <property type="protein sequence ID" value="MBP2242805.1"/>
    <property type="molecule type" value="Genomic_DNA"/>
</dbReference>
<evidence type="ECO:0000313" key="2">
    <source>
        <dbReference type="EMBL" id="MBP2242805.1"/>
    </source>
</evidence>
<keyword evidence="1" id="KW-0472">Membrane</keyword>
<evidence type="ECO:0000313" key="3">
    <source>
        <dbReference type="Proteomes" id="UP001519293"/>
    </source>
</evidence>
<sequence length="60" mass="6935">MKSKELKWAILISIIILLGYLLPYTVLTNVAEWYGSLLLWTILAVIIIAINYLISRKWGE</sequence>
<name>A0ABS4RKD3_9BACI</name>
<dbReference type="RefSeq" id="WP_066392947.1">
    <property type="nucleotide sequence ID" value="NZ_JAGIKZ010000027.1"/>
</dbReference>
<protein>
    <submittedName>
        <fullName evidence="2">Tic20 family protein</fullName>
    </submittedName>
</protein>
<accession>A0ABS4RKD3</accession>
<organism evidence="2 3">
    <name type="scientific">Cytobacillus eiseniae</name>
    <dbReference type="NCBI Taxonomy" id="762947"/>
    <lineage>
        <taxon>Bacteria</taxon>
        <taxon>Bacillati</taxon>
        <taxon>Bacillota</taxon>
        <taxon>Bacilli</taxon>
        <taxon>Bacillales</taxon>
        <taxon>Bacillaceae</taxon>
        <taxon>Cytobacillus</taxon>
    </lineage>
</organism>
<reference evidence="2 3" key="1">
    <citation type="submission" date="2021-03" db="EMBL/GenBank/DDBJ databases">
        <title>Genomic Encyclopedia of Type Strains, Phase IV (KMG-IV): sequencing the most valuable type-strain genomes for metagenomic binning, comparative biology and taxonomic classification.</title>
        <authorList>
            <person name="Goeker M."/>
        </authorList>
    </citation>
    <scope>NUCLEOTIDE SEQUENCE [LARGE SCALE GENOMIC DNA]</scope>
    <source>
        <strain evidence="2 3">DSM 26675</strain>
    </source>
</reference>
<dbReference type="Proteomes" id="UP001519293">
    <property type="component" value="Unassembled WGS sequence"/>
</dbReference>
<feature type="transmembrane region" description="Helical" evidence="1">
    <location>
        <begin position="33"/>
        <end position="54"/>
    </location>
</feature>
<keyword evidence="1" id="KW-0812">Transmembrane</keyword>
<feature type="transmembrane region" description="Helical" evidence="1">
    <location>
        <begin position="7"/>
        <end position="27"/>
    </location>
</feature>